<evidence type="ECO:0000313" key="3">
    <source>
        <dbReference type="Proteomes" id="UP000199251"/>
    </source>
</evidence>
<dbReference type="Proteomes" id="UP000199251">
    <property type="component" value="Unassembled WGS sequence"/>
</dbReference>
<dbReference type="RefSeq" id="WP_239723507.1">
    <property type="nucleotide sequence ID" value="NZ_CP092424.2"/>
</dbReference>
<dbReference type="InterPro" id="IPR007263">
    <property type="entry name" value="DCC1-like"/>
</dbReference>
<dbReference type="PANTHER" id="PTHR33639:SF2">
    <property type="entry name" value="DUF393 DOMAIN-CONTAINING PROTEIN"/>
    <property type="match status" value="1"/>
</dbReference>
<sequence length="166" mass="18387">MSAVQSLPNAPVLLYDGVCGVCNSAVRTLLRFDRHGTLRFSSLDSDFARDIRSRHHQLEGVDSAVCVRNAGQPDETVDIRSAALLQVAAYLAGWWKLALAAYVIPPAVRDWPYERFAAFRYRIGGQHHTCPIPTAEARTRFFDATYQLEALIGTSTVLSDHRGKLG</sequence>
<reference evidence="1 3" key="1">
    <citation type="submission" date="2015-03" db="EMBL/GenBank/DDBJ databases">
        <authorList>
            <person name="Urmite Genomes"/>
        </authorList>
    </citation>
    <scope>NUCLEOTIDE SEQUENCE [LARGE SCALE GENOMIC DNA]</scope>
    <source>
        <strain evidence="1 3">CSUR P1491</strain>
    </source>
</reference>
<keyword evidence="4" id="KW-1185">Reference proteome</keyword>
<name>A0A0E4H346_MYCLN</name>
<dbReference type="PANTHER" id="PTHR33639">
    <property type="entry name" value="THIOL-DISULFIDE OXIDOREDUCTASE DCC"/>
    <property type="match status" value="1"/>
</dbReference>
<reference evidence="2" key="2">
    <citation type="submission" date="2022-08" db="EMBL/GenBank/DDBJ databases">
        <title>Complete genome sequence of 14 non-tuberculosis mycobacteria type-strains.</title>
        <authorList>
            <person name="Igarashi Y."/>
            <person name="Osugi A."/>
            <person name="Mitarai S."/>
        </authorList>
    </citation>
    <scope>NUCLEOTIDE SEQUENCE</scope>
    <source>
        <strain evidence="2">ATCC 51985</strain>
        <plasmid evidence="2">unnamed1</plasmid>
    </source>
</reference>
<organism evidence="1 3">
    <name type="scientific">Mycobacterium lentiflavum</name>
    <dbReference type="NCBI Taxonomy" id="141349"/>
    <lineage>
        <taxon>Bacteria</taxon>
        <taxon>Bacillati</taxon>
        <taxon>Actinomycetota</taxon>
        <taxon>Actinomycetes</taxon>
        <taxon>Mycobacteriales</taxon>
        <taxon>Mycobacteriaceae</taxon>
        <taxon>Mycobacterium</taxon>
        <taxon>Mycobacterium simiae complex</taxon>
    </lineage>
</organism>
<dbReference type="Proteomes" id="UP001055171">
    <property type="component" value="Plasmid unnamed1"/>
</dbReference>
<dbReference type="AlphaFoldDB" id="A0A0E4H346"/>
<evidence type="ECO:0000313" key="1">
    <source>
        <dbReference type="EMBL" id="CQD24772.1"/>
    </source>
</evidence>
<dbReference type="Pfam" id="PF04134">
    <property type="entry name" value="DCC1-like"/>
    <property type="match status" value="1"/>
</dbReference>
<proteinExistence type="predicted"/>
<keyword evidence="2" id="KW-0614">Plasmid</keyword>
<accession>A0A0E4H346</accession>
<gene>
    <name evidence="1" type="ORF">BN1232_06371</name>
    <name evidence="2" type="ORF">MJO58_27635</name>
</gene>
<dbReference type="EMBL" id="CTEE01000003">
    <property type="protein sequence ID" value="CQD24772.1"/>
    <property type="molecule type" value="Genomic_DNA"/>
</dbReference>
<dbReference type="GO" id="GO:0015035">
    <property type="term" value="F:protein-disulfide reductase activity"/>
    <property type="evidence" value="ECO:0007669"/>
    <property type="project" value="InterPro"/>
</dbReference>
<geneLocation type="plasmid" evidence="2 4">
    <name>unnamed1</name>
</geneLocation>
<evidence type="ECO:0000313" key="2">
    <source>
        <dbReference type="EMBL" id="ULP45520.1"/>
    </source>
</evidence>
<dbReference type="InterPro" id="IPR052927">
    <property type="entry name" value="DCC_oxidoreductase"/>
</dbReference>
<evidence type="ECO:0000313" key="4">
    <source>
        <dbReference type="Proteomes" id="UP001055171"/>
    </source>
</evidence>
<dbReference type="STRING" id="141349.BN1232_06371"/>
<protein>
    <submittedName>
        <fullName evidence="1 2">Thiol-disulfide oxidoreductase</fullName>
    </submittedName>
</protein>
<dbReference type="EMBL" id="CP092424">
    <property type="protein sequence ID" value="ULP45520.1"/>
    <property type="molecule type" value="Genomic_DNA"/>
</dbReference>